<organism evidence="1 2">
    <name type="scientific">Lophiotrema nucula</name>
    <dbReference type="NCBI Taxonomy" id="690887"/>
    <lineage>
        <taxon>Eukaryota</taxon>
        <taxon>Fungi</taxon>
        <taxon>Dikarya</taxon>
        <taxon>Ascomycota</taxon>
        <taxon>Pezizomycotina</taxon>
        <taxon>Dothideomycetes</taxon>
        <taxon>Pleosporomycetidae</taxon>
        <taxon>Pleosporales</taxon>
        <taxon>Lophiotremataceae</taxon>
        <taxon>Lophiotrema</taxon>
    </lineage>
</organism>
<sequence>MHMQCNEALTSPTVYHASPRILNKTKGSRSTSFRNRISKRPALRSFLSAKSVHFPDSMPPPDPLKIREDPWPAEMFAFRYRTREWILRLGMWAAIIEPLYLQPGVLWRVCCQVGSDAHGHKHAYRCLDLLGAWNTHPPPHSQQELDRLPSSWGQYIECRIDQ</sequence>
<evidence type="ECO:0000313" key="2">
    <source>
        <dbReference type="Proteomes" id="UP000799770"/>
    </source>
</evidence>
<keyword evidence="2" id="KW-1185">Reference proteome</keyword>
<protein>
    <submittedName>
        <fullName evidence="1">Uncharacterized protein</fullName>
    </submittedName>
</protein>
<name>A0A6A5ZSR8_9PLEO</name>
<proteinExistence type="predicted"/>
<dbReference type="Proteomes" id="UP000799770">
    <property type="component" value="Unassembled WGS sequence"/>
</dbReference>
<gene>
    <name evidence="1" type="ORF">BDV96DRAFT_562832</name>
</gene>
<evidence type="ECO:0000313" key="1">
    <source>
        <dbReference type="EMBL" id="KAF2122044.1"/>
    </source>
</evidence>
<dbReference type="EMBL" id="ML977311">
    <property type="protein sequence ID" value="KAF2122044.1"/>
    <property type="molecule type" value="Genomic_DNA"/>
</dbReference>
<dbReference type="AlphaFoldDB" id="A0A6A5ZSR8"/>
<reference evidence="1" key="1">
    <citation type="journal article" date="2020" name="Stud. Mycol.">
        <title>101 Dothideomycetes genomes: a test case for predicting lifestyles and emergence of pathogens.</title>
        <authorList>
            <person name="Haridas S."/>
            <person name="Albert R."/>
            <person name="Binder M."/>
            <person name="Bloem J."/>
            <person name="Labutti K."/>
            <person name="Salamov A."/>
            <person name="Andreopoulos B."/>
            <person name="Baker S."/>
            <person name="Barry K."/>
            <person name="Bills G."/>
            <person name="Bluhm B."/>
            <person name="Cannon C."/>
            <person name="Castanera R."/>
            <person name="Culley D."/>
            <person name="Daum C."/>
            <person name="Ezra D."/>
            <person name="Gonzalez J."/>
            <person name="Henrissat B."/>
            <person name="Kuo A."/>
            <person name="Liang C."/>
            <person name="Lipzen A."/>
            <person name="Lutzoni F."/>
            <person name="Magnuson J."/>
            <person name="Mondo S."/>
            <person name="Nolan M."/>
            <person name="Ohm R."/>
            <person name="Pangilinan J."/>
            <person name="Park H.-J."/>
            <person name="Ramirez L."/>
            <person name="Alfaro M."/>
            <person name="Sun H."/>
            <person name="Tritt A."/>
            <person name="Yoshinaga Y."/>
            <person name="Zwiers L.-H."/>
            <person name="Turgeon B."/>
            <person name="Goodwin S."/>
            <person name="Spatafora J."/>
            <person name="Crous P."/>
            <person name="Grigoriev I."/>
        </authorList>
    </citation>
    <scope>NUCLEOTIDE SEQUENCE</scope>
    <source>
        <strain evidence="1">CBS 627.86</strain>
    </source>
</reference>
<accession>A0A6A5ZSR8</accession>